<comment type="caution">
    <text evidence="2">The sequence shown here is derived from an EMBL/GenBank/DDBJ whole genome shotgun (WGS) entry which is preliminary data.</text>
</comment>
<evidence type="ECO:0000313" key="2">
    <source>
        <dbReference type="EMBL" id="TFH80585.1"/>
    </source>
</evidence>
<feature type="transmembrane region" description="Helical" evidence="1">
    <location>
        <begin position="312"/>
        <end position="332"/>
    </location>
</feature>
<protein>
    <recommendedName>
        <fullName evidence="4">Glycosyltransferase RgtA/B/C/D-like domain-containing protein</fullName>
    </recommendedName>
</protein>
<dbReference type="RefSeq" id="WP_134843485.1">
    <property type="nucleotide sequence ID" value="NZ_DAWDDY010000050.1"/>
</dbReference>
<accession>A0A4Y8VJF2</accession>
<keyword evidence="1" id="KW-1133">Transmembrane helix</keyword>
<evidence type="ECO:0008006" key="4">
    <source>
        <dbReference type="Google" id="ProtNLM"/>
    </source>
</evidence>
<dbReference type="GeneID" id="302995354"/>
<sequence>MNKKQLKIVTSVAIVILILSILPIFWIGQYLHPFSDDYVFGAEAYKTWNATHSVSACLQGAWNVAVSMYHIWQGTYSACFLMALQPGAFGMYWIVPIVLASSIVISTYALLFMIMRKLLHTTKMEFLYVSTIFALINIQFVRSAYDAFYWYNGAMYYTLYFSLSLCLGALLIAYYQSQSTPKWVIGALTIILALFLGGGNFVSGFGSAAILFTTIAIICIEQKKLPKFLTGVLTVYLAAFAFSILAPGNAFRELAVKEYHPTIIEAIGITISKSIGFIGDRIISFMSLTFVTLVPTVSKLARKSNFKFSHPWLCIAITFGLFCSFFFPHCYAMGYEGPFRVQNVYTYALFWLILTNMYYLSGALARKEENKAPLSSAICQVATATKLKFKNTIKYSYIYTILIFVLAIAVKPSTTNRTLSLLIKGKIQTSDKEMKEREELLGRLYNNSIVELKPLKTKLPSDTHYDALPDPGYWVNQAIAMYYGKQEVFTTNSYNINNENTYLMKHYKKDVGPNNLKYKTFIEQDSHPTYLTQRIKKASY</sequence>
<evidence type="ECO:0000313" key="3">
    <source>
        <dbReference type="Proteomes" id="UP000297872"/>
    </source>
</evidence>
<feature type="transmembrane region" description="Helical" evidence="1">
    <location>
        <begin position="344"/>
        <end position="365"/>
    </location>
</feature>
<evidence type="ECO:0000256" key="1">
    <source>
        <dbReference type="SAM" id="Phobius"/>
    </source>
</evidence>
<keyword evidence="1" id="KW-0812">Transmembrane</keyword>
<feature type="transmembrane region" description="Helical" evidence="1">
    <location>
        <begin position="126"/>
        <end position="145"/>
    </location>
</feature>
<proteinExistence type="predicted"/>
<keyword evidence="1" id="KW-0472">Membrane</keyword>
<feature type="transmembrane region" description="Helical" evidence="1">
    <location>
        <begin position="91"/>
        <end position="114"/>
    </location>
</feature>
<dbReference type="InterPro" id="IPR045691">
    <property type="entry name" value="DUF6056"/>
</dbReference>
<feature type="transmembrane region" description="Helical" evidence="1">
    <location>
        <begin position="396"/>
        <end position="414"/>
    </location>
</feature>
<organism evidence="2 3">
    <name type="scientific">Segatella hominis</name>
    <dbReference type="NCBI Taxonomy" id="2518605"/>
    <lineage>
        <taxon>Bacteria</taxon>
        <taxon>Pseudomonadati</taxon>
        <taxon>Bacteroidota</taxon>
        <taxon>Bacteroidia</taxon>
        <taxon>Bacteroidales</taxon>
        <taxon>Prevotellaceae</taxon>
        <taxon>Segatella</taxon>
    </lineage>
</organism>
<feature type="transmembrane region" description="Helical" evidence="1">
    <location>
        <begin position="204"/>
        <end position="221"/>
    </location>
</feature>
<keyword evidence="3" id="KW-1185">Reference proteome</keyword>
<dbReference type="Proteomes" id="UP000297872">
    <property type="component" value="Unassembled WGS sequence"/>
</dbReference>
<dbReference type="Pfam" id="PF19528">
    <property type="entry name" value="DUF6056"/>
    <property type="match status" value="1"/>
</dbReference>
<feature type="transmembrane region" description="Helical" evidence="1">
    <location>
        <begin position="228"/>
        <end position="246"/>
    </location>
</feature>
<name>A0A4Y8VJF2_9BACT</name>
<feature type="transmembrane region" description="Helical" evidence="1">
    <location>
        <begin position="12"/>
        <end position="31"/>
    </location>
</feature>
<feature type="transmembrane region" description="Helical" evidence="1">
    <location>
        <begin position="157"/>
        <end position="175"/>
    </location>
</feature>
<dbReference type="AlphaFoldDB" id="A0A4Y8VJF2"/>
<dbReference type="EMBL" id="SGVY01000019">
    <property type="protein sequence ID" value="TFH80585.1"/>
    <property type="molecule type" value="Genomic_DNA"/>
</dbReference>
<gene>
    <name evidence="2" type="ORF">EXN75_08635</name>
</gene>
<reference evidence="2 3" key="1">
    <citation type="submission" date="2019-02" db="EMBL/GenBank/DDBJ databases">
        <title>Draft Genome Sequence of the Prevotella sp. BCRC 81118, Isolated from Human Feces.</title>
        <authorList>
            <person name="Huang C.-H."/>
        </authorList>
    </citation>
    <scope>NUCLEOTIDE SEQUENCE [LARGE SCALE GENOMIC DNA]</scope>
    <source>
        <strain evidence="2 3">BCRC 81118</strain>
    </source>
</reference>
<dbReference type="OrthoDB" id="1081881at2"/>